<dbReference type="GO" id="GO:0008270">
    <property type="term" value="F:zinc ion binding"/>
    <property type="evidence" value="ECO:0007669"/>
    <property type="project" value="UniProtKB-KW"/>
</dbReference>
<evidence type="ECO:0000256" key="3">
    <source>
        <dbReference type="ARBA" id="ARBA00022833"/>
    </source>
</evidence>
<dbReference type="SUPFAM" id="SSF57716">
    <property type="entry name" value="Glucocorticoid receptor-like (DNA-binding domain)"/>
    <property type="match status" value="1"/>
</dbReference>
<evidence type="ECO:0000256" key="1">
    <source>
        <dbReference type="ARBA" id="ARBA00022723"/>
    </source>
</evidence>
<feature type="domain" description="THAP-type" evidence="8">
    <location>
        <begin position="1"/>
        <end position="84"/>
    </location>
</feature>
<dbReference type="PANTHER" id="PTHR47577">
    <property type="entry name" value="THAP DOMAIN-CONTAINING PROTEIN 6"/>
    <property type="match status" value="1"/>
</dbReference>
<name>A0AAV1GQI9_XYRNO</name>
<dbReference type="AlphaFoldDB" id="A0AAV1GQI9"/>
<evidence type="ECO:0000259" key="8">
    <source>
        <dbReference type="PROSITE" id="PS50950"/>
    </source>
</evidence>
<dbReference type="PANTHER" id="PTHR47577:SF1">
    <property type="entry name" value="THAP DOMAIN-CONTAINING PROTEIN 6"/>
    <property type="match status" value="1"/>
</dbReference>
<dbReference type="Proteomes" id="UP001178508">
    <property type="component" value="Chromosome 15"/>
</dbReference>
<dbReference type="InterPro" id="IPR006612">
    <property type="entry name" value="THAP_Znf"/>
</dbReference>
<feature type="region of interest" description="Disordered" evidence="7">
    <location>
        <begin position="94"/>
        <end position="162"/>
    </location>
</feature>
<feature type="coiled-coil region" evidence="6">
    <location>
        <begin position="176"/>
        <end position="224"/>
    </location>
</feature>
<keyword evidence="4 5" id="KW-0238">DNA-binding</keyword>
<reference evidence="9" key="1">
    <citation type="submission" date="2023-08" db="EMBL/GenBank/DDBJ databases">
        <authorList>
            <person name="Alioto T."/>
            <person name="Alioto T."/>
            <person name="Gomez Garrido J."/>
        </authorList>
    </citation>
    <scope>NUCLEOTIDE SEQUENCE</scope>
</reference>
<dbReference type="SMART" id="SM00692">
    <property type="entry name" value="DM3"/>
    <property type="match status" value="1"/>
</dbReference>
<gene>
    <name evidence="9" type="ORF">XNOV1_A042356</name>
</gene>
<feature type="compositionally biased region" description="Polar residues" evidence="7">
    <location>
        <begin position="130"/>
        <end position="139"/>
    </location>
</feature>
<evidence type="ECO:0000313" key="10">
    <source>
        <dbReference type="Proteomes" id="UP001178508"/>
    </source>
</evidence>
<dbReference type="InterPro" id="IPR038441">
    <property type="entry name" value="THAP_Znf_sf"/>
</dbReference>
<accession>A0AAV1GQI9</accession>
<dbReference type="PROSITE" id="PS50950">
    <property type="entry name" value="ZF_THAP"/>
    <property type="match status" value="1"/>
</dbReference>
<keyword evidence="10" id="KW-1185">Reference proteome</keyword>
<keyword evidence="6" id="KW-0175">Coiled coil</keyword>
<evidence type="ECO:0000256" key="7">
    <source>
        <dbReference type="SAM" id="MobiDB-lite"/>
    </source>
</evidence>
<dbReference type="GO" id="GO:0003677">
    <property type="term" value="F:DNA binding"/>
    <property type="evidence" value="ECO:0007669"/>
    <property type="project" value="UniProtKB-UniRule"/>
</dbReference>
<protein>
    <submittedName>
        <fullName evidence="9">THAP domain-containing protein 6-like</fullName>
    </submittedName>
</protein>
<dbReference type="EMBL" id="OY660878">
    <property type="protein sequence ID" value="CAJ1074844.1"/>
    <property type="molecule type" value="Genomic_DNA"/>
</dbReference>
<feature type="region of interest" description="Disordered" evidence="7">
    <location>
        <begin position="353"/>
        <end position="374"/>
    </location>
</feature>
<keyword evidence="1" id="KW-0479">Metal-binding</keyword>
<keyword evidence="3" id="KW-0862">Zinc</keyword>
<evidence type="ECO:0000256" key="5">
    <source>
        <dbReference type="PROSITE-ProRule" id="PRU00309"/>
    </source>
</evidence>
<organism evidence="9 10">
    <name type="scientific">Xyrichtys novacula</name>
    <name type="common">Pearly razorfish</name>
    <name type="synonym">Hemipteronotus novacula</name>
    <dbReference type="NCBI Taxonomy" id="13765"/>
    <lineage>
        <taxon>Eukaryota</taxon>
        <taxon>Metazoa</taxon>
        <taxon>Chordata</taxon>
        <taxon>Craniata</taxon>
        <taxon>Vertebrata</taxon>
        <taxon>Euteleostomi</taxon>
        <taxon>Actinopterygii</taxon>
        <taxon>Neopterygii</taxon>
        <taxon>Teleostei</taxon>
        <taxon>Neoteleostei</taxon>
        <taxon>Acanthomorphata</taxon>
        <taxon>Eupercaria</taxon>
        <taxon>Labriformes</taxon>
        <taxon>Labridae</taxon>
        <taxon>Xyrichtys</taxon>
    </lineage>
</organism>
<evidence type="ECO:0000256" key="4">
    <source>
        <dbReference type="ARBA" id="ARBA00023125"/>
    </source>
</evidence>
<dbReference type="Gene3D" id="6.20.210.20">
    <property type="entry name" value="THAP domain"/>
    <property type="match status" value="1"/>
</dbReference>
<evidence type="ECO:0000256" key="6">
    <source>
        <dbReference type="SAM" id="Coils"/>
    </source>
</evidence>
<proteinExistence type="predicted"/>
<evidence type="ECO:0000313" key="9">
    <source>
        <dbReference type="EMBL" id="CAJ1074844.1"/>
    </source>
</evidence>
<sequence length="374" mass="42630">MPVYCVADCCTNRRGVDTKSRGITFHKFPGDTDLRRKWEIATRREKGFVASESSRLCSEHFRAEDFDRTGQIVRLRDGVTPSVFSFPSRLRRPVATRNTRTSRKAAESLPVDLSQQVPKSGPPSNDPLATRNTGTSTRAEGSRPVYFSHVLKTGPPPNNDHPYALPDSPSHLKTRLSEALARVESLERERLNLRARERRAKKTIKSLLEDLKKRDAVIEELKDRLDFHSGLEIDLFLKRGHEYTQDQKEFALTLYLYGPKAYNFLRDSLHLPLPHPHTLQRWMQLENANPGPDTVTLDMLEDGPEEEPDSVTLMLESRPEEEPDSVTLMLQSRPDEEESGPVVLVLDNMTLDKPVQYNPDTQKMSVCERESEGE</sequence>
<keyword evidence="2 5" id="KW-0863">Zinc-finger</keyword>
<dbReference type="Pfam" id="PF12017">
    <property type="entry name" value="Tnp_P_element"/>
    <property type="match status" value="1"/>
</dbReference>
<dbReference type="SMART" id="SM00980">
    <property type="entry name" value="THAP"/>
    <property type="match status" value="1"/>
</dbReference>
<dbReference type="Pfam" id="PF05485">
    <property type="entry name" value="THAP"/>
    <property type="match status" value="1"/>
</dbReference>
<dbReference type="InterPro" id="IPR021896">
    <property type="entry name" value="THAP9-like_HTH"/>
</dbReference>
<evidence type="ECO:0000256" key="2">
    <source>
        <dbReference type="ARBA" id="ARBA00022771"/>
    </source>
</evidence>